<organism evidence="3 4">
    <name type="scientific">Asparagus officinalis</name>
    <name type="common">Garden asparagus</name>
    <dbReference type="NCBI Taxonomy" id="4686"/>
    <lineage>
        <taxon>Eukaryota</taxon>
        <taxon>Viridiplantae</taxon>
        <taxon>Streptophyta</taxon>
        <taxon>Embryophyta</taxon>
        <taxon>Tracheophyta</taxon>
        <taxon>Spermatophyta</taxon>
        <taxon>Magnoliopsida</taxon>
        <taxon>Liliopsida</taxon>
        <taxon>Asparagales</taxon>
        <taxon>Asparagaceae</taxon>
        <taxon>Asparagoideae</taxon>
        <taxon>Asparagus</taxon>
    </lineage>
</organism>
<dbReference type="EMBL" id="CM007385">
    <property type="protein sequence ID" value="ONK70453.1"/>
    <property type="molecule type" value="Genomic_DNA"/>
</dbReference>
<feature type="region of interest" description="Disordered" evidence="1">
    <location>
        <begin position="145"/>
        <end position="200"/>
    </location>
</feature>
<sequence length="200" mass="21973">MAPNSSFDPRKPSTPISYPISDLADLESRSYFESFHYPFNKASVPSPSCRRRRRAPGLADRSESFVCHGMMGGYVDDRWVQGGDNAGAYSIWHWYLMDVFVYFSHNLVTIPPPCWTNAGHAHGVEKLEPFLKIKDSDPELCILEKTRSVDSSPRPGPGLVSRPDPAAGPDPGKALVSRPNWALGHGPGRFGGTHTRPGPA</sequence>
<dbReference type="Pfam" id="PF03644">
    <property type="entry name" value="Glyco_hydro_85"/>
    <property type="match status" value="1"/>
</dbReference>
<evidence type="ECO:0000313" key="3">
    <source>
        <dbReference type="EMBL" id="ONK70453.1"/>
    </source>
</evidence>
<accession>A0A5P1EYB8</accession>
<gene>
    <name evidence="3" type="ORF">A4U43_C05F33880</name>
</gene>
<name>A0A5P1EYB8_ASPOF</name>
<dbReference type="GO" id="GO:0005829">
    <property type="term" value="C:cytosol"/>
    <property type="evidence" value="ECO:0007669"/>
    <property type="project" value="UniProtKB-SubCell"/>
</dbReference>
<evidence type="ECO:0000313" key="4">
    <source>
        <dbReference type="Proteomes" id="UP000243459"/>
    </source>
</evidence>
<proteinExistence type="predicted"/>
<dbReference type="GO" id="GO:0033925">
    <property type="term" value="F:mannosyl-glycoprotein endo-beta-N-acetylglucosaminidase activity"/>
    <property type="evidence" value="ECO:0007669"/>
    <property type="project" value="UniProtKB-EC"/>
</dbReference>
<dbReference type="PANTHER" id="PTHR13246">
    <property type="entry name" value="ENDO BETA N-ACETYLGLUCOSAMINIDASE"/>
    <property type="match status" value="1"/>
</dbReference>
<feature type="compositionally biased region" description="Low complexity" evidence="1">
    <location>
        <begin position="163"/>
        <end position="172"/>
    </location>
</feature>
<dbReference type="Gene3D" id="3.20.20.80">
    <property type="entry name" value="Glycosidases"/>
    <property type="match status" value="1"/>
</dbReference>
<feature type="domain" description="Cytosolic endo-beta-N-acetylglucosaminidase TIM barrel" evidence="2">
    <location>
        <begin position="75"/>
        <end position="129"/>
    </location>
</feature>
<dbReference type="Proteomes" id="UP000243459">
    <property type="component" value="Chromosome 5"/>
</dbReference>
<dbReference type="AlphaFoldDB" id="A0A5P1EYB8"/>
<dbReference type="InterPro" id="IPR032979">
    <property type="entry name" value="ENGase"/>
</dbReference>
<keyword evidence="4" id="KW-1185">Reference proteome</keyword>
<evidence type="ECO:0000256" key="1">
    <source>
        <dbReference type="SAM" id="MobiDB-lite"/>
    </source>
</evidence>
<dbReference type="PANTHER" id="PTHR13246:SF1">
    <property type="entry name" value="CYTOSOLIC ENDO-BETA-N-ACETYLGLUCOSAMINIDASE"/>
    <property type="match status" value="1"/>
</dbReference>
<reference evidence="4" key="1">
    <citation type="journal article" date="2017" name="Nat. Commun.">
        <title>The asparagus genome sheds light on the origin and evolution of a young Y chromosome.</title>
        <authorList>
            <person name="Harkess A."/>
            <person name="Zhou J."/>
            <person name="Xu C."/>
            <person name="Bowers J.E."/>
            <person name="Van der Hulst R."/>
            <person name="Ayyampalayam S."/>
            <person name="Mercati F."/>
            <person name="Riccardi P."/>
            <person name="McKain M.R."/>
            <person name="Kakrana A."/>
            <person name="Tang H."/>
            <person name="Ray J."/>
            <person name="Groenendijk J."/>
            <person name="Arikit S."/>
            <person name="Mathioni S.M."/>
            <person name="Nakano M."/>
            <person name="Shan H."/>
            <person name="Telgmann-Rauber A."/>
            <person name="Kanno A."/>
            <person name="Yue Z."/>
            <person name="Chen H."/>
            <person name="Li W."/>
            <person name="Chen Y."/>
            <person name="Xu X."/>
            <person name="Zhang Y."/>
            <person name="Luo S."/>
            <person name="Chen H."/>
            <person name="Gao J."/>
            <person name="Mao Z."/>
            <person name="Pires J.C."/>
            <person name="Luo M."/>
            <person name="Kudrna D."/>
            <person name="Wing R.A."/>
            <person name="Meyers B.C."/>
            <person name="Yi K."/>
            <person name="Kong H."/>
            <person name="Lavrijsen P."/>
            <person name="Sunseri F."/>
            <person name="Falavigna A."/>
            <person name="Ye Y."/>
            <person name="Leebens-Mack J.H."/>
            <person name="Chen G."/>
        </authorList>
    </citation>
    <scope>NUCLEOTIDE SEQUENCE [LARGE SCALE GENOMIC DNA]</scope>
    <source>
        <strain evidence="4">cv. DH0086</strain>
    </source>
</reference>
<dbReference type="InterPro" id="IPR005201">
    <property type="entry name" value="TIM_ENGase"/>
</dbReference>
<evidence type="ECO:0000259" key="2">
    <source>
        <dbReference type="Pfam" id="PF03644"/>
    </source>
</evidence>
<protein>
    <recommendedName>
        <fullName evidence="2">Cytosolic endo-beta-N-acetylglucosaminidase TIM barrel domain-containing protein</fullName>
    </recommendedName>
</protein>
<dbReference type="Gramene" id="ONK70453">
    <property type="protein sequence ID" value="ONK70453"/>
    <property type="gene ID" value="A4U43_C05F33880"/>
</dbReference>